<dbReference type="EMBL" id="OC920763">
    <property type="protein sequence ID" value="CAD7652795.1"/>
    <property type="molecule type" value="Genomic_DNA"/>
</dbReference>
<dbReference type="AlphaFoldDB" id="A0A7R9QNV2"/>
<accession>A0A7R9QNV2</accession>
<dbReference type="InterPro" id="IPR039992">
    <property type="entry name" value="Sep15_SelM"/>
</dbReference>
<reference evidence="1" key="1">
    <citation type="submission" date="2020-11" db="EMBL/GenBank/DDBJ databases">
        <authorList>
            <person name="Tran Van P."/>
        </authorList>
    </citation>
    <scope>NUCLEOTIDE SEQUENCE</scope>
</reference>
<dbReference type="PANTHER" id="PTHR13077:SF6">
    <property type="entry name" value="SELENOPROTEIN F"/>
    <property type="match status" value="1"/>
</dbReference>
<dbReference type="EMBL" id="CAJPVJ010005938">
    <property type="protein sequence ID" value="CAG2169982.1"/>
    <property type="molecule type" value="Genomic_DNA"/>
</dbReference>
<dbReference type="Proteomes" id="UP000728032">
    <property type="component" value="Unassembled WGS sequence"/>
</dbReference>
<dbReference type="GO" id="GO:0016491">
    <property type="term" value="F:oxidoreductase activity"/>
    <property type="evidence" value="ECO:0007669"/>
    <property type="project" value="TreeGrafter"/>
</dbReference>
<dbReference type="GO" id="GO:0005788">
    <property type="term" value="C:endoplasmic reticulum lumen"/>
    <property type="evidence" value="ECO:0007669"/>
    <property type="project" value="TreeGrafter"/>
</dbReference>
<name>A0A7R9QNV2_9ACAR</name>
<gene>
    <name evidence="1" type="ORF">ONB1V03_LOCUS9454</name>
</gene>
<evidence type="ECO:0000313" key="1">
    <source>
        <dbReference type="EMBL" id="CAD7652795.1"/>
    </source>
</evidence>
<dbReference type="OrthoDB" id="1910009at2759"/>
<proteinExistence type="predicted"/>
<organism evidence="1">
    <name type="scientific">Oppiella nova</name>
    <dbReference type="NCBI Taxonomy" id="334625"/>
    <lineage>
        <taxon>Eukaryota</taxon>
        <taxon>Metazoa</taxon>
        <taxon>Ecdysozoa</taxon>
        <taxon>Arthropoda</taxon>
        <taxon>Chelicerata</taxon>
        <taxon>Arachnida</taxon>
        <taxon>Acari</taxon>
        <taxon>Acariformes</taxon>
        <taxon>Sarcoptiformes</taxon>
        <taxon>Oribatida</taxon>
        <taxon>Brachypylina</taxon>
        <taxon>Oppioidea</taxon>
        <taxon>Oppiidae</taxon>
        <taxon>Oppiella</taxon>
    </lineage>
</organism>
<keyword evidence="2" id="KW-1185">Reference proteome</keyword>
<sequence length="76" mass="8380">MSVTCLQSRVVASIELSVDECLAIGYRKSDLSCLQCEELIKFELFSLKDSCLKCCSKDSGDESVKKYSSARLEVCG</sequence>
<protein>
    <submittedName>
        <fullName evidence="1">Uncharacterized protein</fullName>
    </submittedName>
</protein>
<dbReference type="PANTHER" id="PTHR13077">
    <property type="entry name" value="SELENOPROTEIN F"/>
    <property type="match status" value="1"/>
</dbReference>
<evidence type="ECO:0000313" key="2">
    <source>
        <dbReference type="Proteomes" id="UP000728032"/>
    </source>
</evidence>